<feature type="transmembrane region" description="Helical" evidence="8">
    <location>
        <begin position="81"/>
        <end position="100"/>
    </location>
</feature>
<evidence type="ECO:0000256" key="2">
    <source>
        <dbReference type="ARBA" id="ARBA00022475"/>
    </source>
</evidence>
<feature type="transmembrane region" description="Helical" evidence="8">
    <location>
        <begin position="340"/>
        <end position="359"/>
    </location>
</feature>
<keyword evidence="3" id="KW-0328">Glycosyltransferase</keyword>
<evidence type="ECO:0000256" key="1">
    <source>
        <dbReference type="ARBA" id="ARBA00004651"/>
    </source>
</evidence>
<evidence type="ECO:0000313" key="10">
    <source>
        <dbReference type="Proteomes" id="UP000266340"/>
    </source>
</evidence>
<dbReference type="GO" id="GO:0009103">
    <property type="term" value="P:lipopolysaccharide biosynthetic process"/>
    <property type="evidence" value="ECO:0007669"/>
    <property type="project" value="UniProtKB-ARBA"/>
</dbReference>
<dbReference type="OrthoDB" id="244199at2"/>
<evidence type="ECO:0000256" key="3">
    <source>
        <dbReference type="ARBA" id="ARBA00022676"/>
    </source>
</evidence>
<dbReference type="PANTHER" id="PTHR33908:SF11">
    <property type="entry name" value="MEMBRANE PROTEIN"/>
    <property type="match status" value="1"/>
</dbReference>
<proteinExistence type="predicted"/>
<protein>
    <submittedName>
        <fullName evidence="9">Nucleoporin-interacting protein</fullName>
    </submittedName>
</protein>
<feature type="transmembrane region" description="Helical" evidence="8">
    <location>
        <begin position="201"/>
        <end position="224"/>
    </location>
</feature>
<keyword evidence="7 8" id="KW-0472">Membrane</keyword>
<keyword evidence="4" id="KW-0808">Transferase</keyword>
<keyword evidence="2" id="KW-1003">Cell membrane</keyword>
<dbReference type="InterPro" id="IPR050297">
    <property type="entry name" value="LipidA_mod_glycosyltrf_83"/>
</dbReference>
<dbReference type="AlphaFoldDB" id="A0A398CEX5"/>
<evidence type="ECO:0000256" key="6">
    <source>
        <dbReference type="ARBA" id="ARBA00022989"/>
    </source>
</evidence>
<dbReference type="EMBL" id="QXJM01000056">
    <property type="protein sequence ID" value="RIE00432.1"/>
    <property type="molecule type" value="Genomic_DNA"/>
</dbReference>
<dbReference type="RefSeq" id="WP_119152551.1">
    <property type="nucleotide sequence ID" value="NZ_JBHSOV010000044.1"/>
</dbReference>
<evidence type="ECO:0000256" key="4">
    <source>
        <dbReference type="ARBA" id="ARBA00022679"/>
    </source>
</evidence>
<sequence>MPVRTVRTIALSAAAVVLIGLCGINLAFGSPFVHSWDEVDFAYALDRYDLLAMQPHFPGYPYFIAGAAAIHRWIADPVRSLTVFNAMLALSSSFPIALLARRWVGAIPAWWATVWVAMSPYLWLMGSRAMSECAGIAVLWWYLWSVRESADKPRSAWKHIVAVSLFGLLMGIRLSFFPFGVGLVLLWALRFRSYGSHENRFVRLGAWVVAASAAQAVWIGGLIMSEGTPAGFWKLSKAFVAGHFSEWGGGVAATRMPILERMATIFGDHLIGDVLLSRSVDLGIFYLILLAAIVWGVWTLRGERAARHPEMTYAMWLGVGLAAYAIWALLGQNVEKPRHIAPVAGPILLAIYIVAVRLIGRLWRASADRRGSLRVVAAAIGMTLAGVYATEAIHGFQLLERQAAQKPAVYQLHDYLSSMEQPFVVYTWEETRVLGYLGASYEHRRIVTFDYFRALSGAAPGSRVLLTDHVLKGFLSQNPEAGAYVRPIAHFRSESLFEPVYAEITLYEWKKPV</sequence>
<dbReference type="PANTHER" id="PTHR33908">
    <property type="entry name" value="MANNOSYLTRANSFERASE YKCB-RELATED"/>
    <property type="match status" value="1"/>
</dbReference>
<evidence type="ECO:0000256" key="8">
    <source>
        <dbReference type="SAM" id="Phobius"/>
    </source>
</evidence>
<feature type="transmembrane region" description="Helical" evidence="8">
    <location>
        <begin position="313"/>
        <end position="334"/>
    </location>
</feature>
<keyword evidence="6 8" id="KW-1133">Transmembrane helix</keyword>
<feature type="transmembrane region" description="Helical" evidence="8">
    <location>
        <begin position="163"/>
        <end position="189"/>
    </location>
</feature>
<gene>
    <name evidence="9" type="ORF">D3H35_28910</name>
</gene>
<evidence type="ECO:0000256" key="5">
    <source>
        <dbReference type="ARBA" id="ARBA00022692"/>
    </source>
</evidence>
<accession>A0A398CEX5</accession>
<feature type="transmembrane region" description="Helical" evidence="8">
    <location>
        <begin position="371"/>
        <end position="389"/>
    </location>
</feature>
<comment type="caution">
    <text evidence="9">The sequence shown here is derived from an EMBL/GenBank/DDBJ whole genome shotgun (WGS) entry which is preliminary data.</text>
</comment>
<comment type="subcellular location">
    <subcellularLocation>
        <location evidence="1">Cell membrane</location>
        <topology evidence="1">Multi-pass membrane protein</topology>
    </subcellularLocation>
</comment>
<feature type="transmembrane region" description="Helical" evidence="8">
    <location>
        <begin position="121"/>
        <end position="143"/>
    </location>
</feature>
<keyword evidence="10" id="KW-1185">Reference proteome</keyword>
<evidence type="ECO:0000256" key="7">
    <source>
        <dbReference type="ARBA" id="ARBA00023136"/>
    </source>
</evidence>
<dbReference type="Proteomes" id="UP000266340">
    <property type="component" value="Unassembled WGS sequence"/>
</dbReference>
<feature type="transmembrane region" description="Helical" evidence="8">
    <location>
        <begin position="283"/>
        <end position="301"/>
    </location>
</feature>
<keyword evidence="5 8" id="KW-0812">Transmembrane</keyword>
<name>A0A398CEX5_9BACL</name>
<evidence type="ECO:0000313" key="9">
    <source>
        <dbReference type="EMBL" id="RIE00432.1"/>
    </source>
</evidence>
<organism evidence="9 10">
    <name type="scientific">Cohnella faecalis</name>
    <dbReference type="NCBI Taxonomy" id="2315694"/>
    <lineage>
        <taxon>Bacteria</taxon>
        <taxon>Bacillati</taxon>
        <taxon>Bacillota</taxon>
        <taxon>Bacilli</taxon>
        <taxon>Bacillales</taxon>
        <taxon>Paenibacillaceae</taxon>
        <taxon>Cohnella</taxon>
    </lineage>
</organism>
<dbReference type="GO" id="GO:0005886">
    <property type="term" value="C:plasma membrane"/>
    <property type="evidence" value="ECO:0007669"/>
    <property type="project" value="UniProtKB-SubCell"/>
</dbReference>
<reference evidence="9 10" key="1">
    <citation type="submission" date="2018-09" db="EMBL/GenBank/DDBJ databases">
        <title>Cohnella cavernae sp. nov., isolated from a karst cave.</title>
        <authorList>
            <person name="Zhu H."/>
        </authorList>
    </citation>
    <scope>NUCLEOTIDE SEQUENCE [LARGE SCALE GENOMIC DNA]</scope>
    <source>
        <strain evidence="9 10">K2E09-144</strain>
    </source>
</reference>
<dbReference type="GO" id="GO:0016763">
    <property type="term" value="F:pentosyltransferase activity"/>
    <property type="evidence" value="ECO:0007669"/>
    <property type="project" value="TreeGrafter"/>
</dbReference>